<keyword evidence="4" id="KW-1185">Reference proteome</keyword>
<dbReference type="InterPro" id="IPR002509">
    <property type="entry name" value="NODB_dom"/>
</dbReference>
<accession>A0A168KVT0</accession>
<proteinExistence type="predicted"/>
<feature type="transmembrane region" description="Helical" evidence="1">
    <location>
        <begin position="21"/>
        <end position="38"/>
    </location>
</feature>
<evidence type="ECO:0000313" key="4">
    <source>
        <dbReference type="Proteomes" id="UP000077355"/>
    </source>
</evidence>
<organism evidence="3 4">
    <name type="scientific">Paenibacillus antarcticus</name>
    <dbReference type="NCBI Taxonomy" id="253703"/>
    <lineage>
        <taxon>Bacteria</taxon>
        <taxon>Bacillati</taxon>
        <taxon>Bacillota</taxon>
        <taxon>Bacilli</taxon>
        <taxon>Bacillales</taxon>
        <taxon>Paenibacillaceae</taxon>
        <taxon>Paenibacillus</taxon>
    </lineage>
</organism>
<dbReference type="Proteomes" id="UP000077355">
    <property type="component" value="Unassembled WGS sequence"/>
</dbReference>
<keyword evidence="1" id="KW-0472">Membrane</keyword>
<comment type="caution">
    <text evidence="3">The sequence shown here is derived from an EMBL/GenBank/DDBJ whole genome shotgun (WGS) entry which is preliminary data.</text>
</comment>
<evidence type="ECO:0000313" key="3">
    <source>
        <dbReference type="EMBL" id="OAB42532.1"/>
    </source>
</evidence>
<dbReference type="InterPro" id="IPR011330">
    <property type="entry name" value="Glyco_hydro/deAcase_b/a-brl"/>
</dbReference>
<dbReference type="GO" id="GO:0005975">
    <property type="term" value="P:carbohydrate metabolic process"/>
    <property type="evidence" value="ECO:0007669"/>
    <property type="project" value="InterPro"/>
</dbReference>
<keyword evidence="1" id="KW-0812">Transmembrane</keyword>
<dbReference type="InterPro" id="IPR050248">
    <property type="entry name" value="Polysacc_deacetylase_ArnD"/>
</dbReference>
<evidence type="ECO:0000259" key="2">
    <source>
        <dbReference type="PROSITE" id="PS51677"/>
    </source>
</evidence>
<feature type="domain" description="NodB homology" evidence="2">
    <location>
        <begin position="87"/>
        <end position="270"/>
    </location>
</feature>
<dbReference type="Gene3D" id="3.20.20.370">
    <property type="entry name" value="Glycoside hydrolase/deacetylase"/>
    <property type="match status" value="1"/>
</dbReference>
<dbReference type="Pfam" id="PF01522">
    <property type="entry name" value="Polysacc_deac_1"/>
    <property type="match status" value="1"/>
</dbReference>
<sequence>MKTSRRNKKARIRKVRIRFGIIVLVTFFLMIFLIGKMYSSHQEGVLQQAIKQEAIKQEAIKQEAIKQEAIKQEAKQQKKSDGKTKGKVVYLTFDDGPSKLTDQFLDVLKEQNVKATFFMQGSNLKKMNLQESVKRVIREGHYIGGHSMTHDSQKLYTNKQFVPEMNETLALIHDITGTNPRLVRAPYGSAPGLRSERIRNQIVESGFKLWDWTIDSNDWRLKGHPNQILENIKRETKVDMEVVLMHEKSQTLQELTEIITFYRDKGYAFGVYNDADHFVLNFQNDERL</sequence>
<dbReference type="GO" id="GO:0016810">
    <property type="term" value="F:hydrolase activity, acting on carbon-nitrogen (but not peptide) bonds"/>
    <property type="evidence" value="ECO:0007669"/>
    <property type="project" value="InterPro"/>
</dbReference>
<protein>
    <submittedName>
        <fullName evidence="3">Peptidoglycan-N-acetylglucosamine deacetylase</fullName>
    </submittedName>
</protein>
<dbReference type="SUPFAM" id="SSF88713">
    <property type="entry name" value="Glycoside hydrolase/deacetylase"/>
    <property type="match status" value="1"/>
</dbReference>
<dbReference type="EMBL" id="LVJI01000035">
    <property type="protein sequence ID" value="OAB42532.1"/>
    <property type="molecule type" value="Genomic_DNA"/>
</dbReference>
<reference evidence="3 4" key="1">
    <citation type="submission" date="2016-03" db="EMBL/GenBank/DDBJ databases">
        <title>Draft genome sequence of Paenibacillus antarcticus CECT 5836.</title>
        <authorList>
            <person name="Shin S.-K."/>
            <person name="Yi H."/>
        </authorList>
    </citation>
    <scope>NUCLEOTIDE SEQUENCE [LARGE SCALE GENOMIC DNA]</scope>
    <source>
        <strain evidence="3 4">CECT 5836</strain>
    </source>
</reference>
<dbReference type="AlphaFoldDB" id="A0A168KVT0"/>
<dbReference type="PROSITE" id="PS51677">
    <property type="entry name" value="NODB"/>
    <property type="match status" value="1"/>
</dbReference>
<dbReference type="RefSeq" id="WP_068652122.1">
    <property type="nucleotide sequence ID" value="NZ_CP043611.1"/>
</dbReference>
<keyword evidence="1" id="KW-1133">Transmembrane helix</keyword>
<gene>
    <name evidence="3" type="ORF">PBAT_19730</name>
</gene>
<dbReference type="CDD" id="cd10944">
    <property type="entry name" value="CE4_SmPgdA_like"/>
    <property type="match status" value="1"/>
</dbReference>
<name>A0A168KVT0_9BACL</name>
<evidence type="ECO:0000256" key="1">
    <source>
        <dbReference type="SAM" id="Phobius"/>
    </source>
</evidence>
<dbReference type="PANTHER" id="PTHR10587:SF125">
    <property type="entry name" value="POLYSACCHARIDE DEACETYLASE YHEN-RELATED"/>
    <property type="match status" value="1"/>
</dbReference>
<dbReference type="PANTHER" id="PTHR10587">
    <property type="entry name" value="GLYCOSYL TRANSFERASE-RELATED"/>
    <property type="match status" value="1"/>
</dbReference>